<dbReference type="Proteomes" id="UP000035740">
    <property type="component" value="Unassembled WGS sequence"/>
</dbReference>
<keyword evidence="1" id="KW-1133">Transmembrane helix</keyword>
<sequence length="58" mass="6179">MRKLSSDQDLFQDIGIKLHSCAAIACWMLLRLLDVAAVVGLLLVVAVVAGSLLINSTI</sequence>
<evidence type="ECO:0000313" key="3">
    <source>
        <dbReference type="Proteomes" id="UP000035740"/>
    </source>
</evidence>
<dbReference type="Gramene" id="KMS99529">
    <property type="protein sequence ID" value="KMS99529"/>
    <property type="gene ID" value="BVRB_1g023000"/>
</dbReference>
<reference evidence="2 3" key="1">
    <citation type="journal article" date="2014" name="Nature">
        <title>The genome of the recently domesticated crop plant sugar beet (Beta vulgaris).</title>
        <authorList>
            <person name="Dohm J.C."/>
            <person name="Minoche A.E."/>
            <person name="Holtgrawe D."/>
            <person name="Capella-Gutierrez S."/>
            <person name="Zakrzewski F."/>
            <person name="Tafer H."/>
            <person name="Rupp O."/>
            <person name="Sorensen T.R."/>
            <person name="Stracke R."/>
            <person name="Reinhardt R."/>
            <person name="Goesmann A."/>
            <person name="Kraft T."/>
            <person name="Schulz B."/>
            <person name="Stadler P.F."/>
            <person name="Schmidt T."/>
            <person name="Gabaldon T."/>
            <person name="Lehrach H."/>
            <person name="Weisshaar B."/>
            <person name="Himmelbauer H."/>
        </authorList>
    </citation>
    <scope>NUCLEOTIDE SEQUENCE [LARGE SCALE GENOMIC DNA]</scope>
    <source>
        <tissue evidence="2">Taproot</tissue>
    </source>
</reference>
<proteinExistence type="predicted"/>
<accession>A0A0J8BDX7</accession>
<gene>
    <name evidence="2" type="ORF">BVRB_1g023000</name>
</gene>
<organism evidence="2 3">
    <name type="scientific">Beta vulgaris subsp. vulgaris</name>
    <name type="common">Beet</name>
    <dbReference type="NCBI Taxonomy" id="3555"/>
    <lineage>
        <taxon>Eukaryota</taxon>
        <taxon>Viridiplantae</taxon>
        <taxon>Streptophyta</taxon>
        <taxon>Embryophyta</taxon>
        <taxon>Tracheophyta</taxon>
        <taxon>Spermatophyta</taxon>
        <taxon>Magnoliopsida</taxon>
        <taxon>eudicotyledons</taxon>
        <taxon>Gunneridae</taxon>
        <taxon>Pentapetalae</taxon>
        <taxon>Caryophyllales</taxon>
        <taxon>Chenopodiaceae</taxon>
        <taxon>Betoideae</taxon>
        <taxon>Beta</taxon>
    </lineage>
</organism>
<protein>
    <submittedName>
        <fullName evidence="2">Uncharacterized protein</fullName>
    </submittedName>
</protein>
<dbReference type="eggNOG" id="KOG1873">
    <property type="taxonomic scope" value="Eukaryota"/>
</dbReference>
<feature type="transmembrane region" description="Helical" evidence="1">
    <location>
        <begin position="21"/>
        <end position="54"/>
    </location>
</feature>
<dbReference type="EMBL" id="KQ090215">
    <property type="protein sequence ID" value="KMS99529.1"/>
    <property type="molecule type" value="Genomic_DNA"/>
</dbReference>
<keyword evidence="1" id="KW-0472">Membrane</keyword>
<dbReference type="AlphaFoldDB" id="A0A0J8BDX7"/>
<evidence type="ECO:0000313" key="2">
    <source>
        <dbReference type="EMBL" id="KMS99529.1"/>
    </source>
</evidence>
<evidence type="ECO:0000256" key="1">
    <source>
        <dbReference type="SAM" id="Phobius"/>
    </source>
</evidence>
<keyword evidence="1" id="KW-0812">Transmembrane</keyword>
<keyword evidence="3" id="KW-1185">Reference proteome</keyword>
<name>A0A0J8BDX7_BETVV</name>